<dbReference type="Proteomes" id="UP000000788">
    <property type="component" value="Chromosome"/>
</dbReference>
<dbReference type="InterPro" id="IPR007393">
    <property type="entry name" value="YlxR_dom"/>
</dbReference>
<organism evidence="2 3">
    <name type="scientific">Prochlorococcus marinus (strain MIT 9211)</name>
    <dbReference type="NCBI Taxonomy" id="93059"/>
    <lineage>
        <taxon>Bacteria</taxon>
        <taxon>Bacillati</taxon>
        <taxon>Cyanobacteriota</taxon>
        <taxon>Cyanophyceae</taxon>
        <taxon>Synechococcales</taxon>
        <taxon>Prochlorococcaceae</taxon>
        <taxon>Prochlorococcus</taxon>
    </lineage>
</organism>
<dbReference type="InterPro" id="IPR035931">
    <property type="entry name" value="YlxR-like_sf"/>
</dbReference>
<keyword evidence="3" id="KW-1185">Reference proteome</keyword>
<dbReference type="HOGENOM" id="CLU_147970_2_0_3"/>
<sequence length="92" mass="10586">MNQKTVLRRCVACRKLIDRQQLWRVTRDHQGGVVLDEGMGRSAYLCPNEACLEEALRRKRLQKALRCQVQMSILEVLQNRLNSCNDASSEAI</sequence>
<dbReference type="eggNOG" id="COG2740">
    <property type="taxonomic scope" value="Bacteria"/>
</dbReference>
<dbReference type="Pfam" id="PF04296">
    <property type="entry name" value="YlxR"/>
    <property type="match status" value="1"/>
</dbReference>
<dbReference type="AlphaFoldDB" id="A9BCI4"/>
<dbReference type="PANTHER" id="PTHR34215">
    <property type="entry name" value="BLL0784 PROTEIN"/>
    <property type="match status" value="1"/>
</dbReference>
<dbReference type="Gene3D" id="3.30.1230.10">
    <property type="entry name" value="YlxR-like"/>
    <property type="match status" value="1"/>
</dbReference>
<evidence type="ECO:0000259" key="1">
    <source>
        <dbReference type="Pfam" id="PF04296"/>
    </source>
</evidence>
<reference evidence="2 3" key="1">
    <citation type="journal article" date="2007" name="PLoS Genet.">
        <title>Patterns and implications of gene gain and loss in the evolution of Prochlorococcus.</title>
        <authorList>
            <person name="Kettler G.C."/>
            <person name="Martiny A.C."/>
            <person name="Huang K."/>
            <person name="Zucker J."/>
            <person name="Coleman M.L."/>
            <person name="Rodrigue S."/>
            <person name="Chen F."/>
            <person name="Lapidus A."/>
            <person name="Ferriera S."/>
            <person name="Johnson J."/>
            <person name="Steglich C."/>
            <person name="Church G.M."/>
            <person name="Richardson P."/>
            <person name="Chisholm S.W."/>
        </authorList>
    </citation>
    <scope>NUCLEOTIDE SEQUENCE [LARGE SCALE GENOMIC DNA]</scope>
    <source>
        <strain evidence="3">MIT 9211</strain>
    </source>
</reference>
<accession>A9BCI4</accession>
<proteinExistence type="predicted"/>
<dbReference type="STRING" id="93059.P9211_16151"/>
<dbReference type="PANTHER" id="PTHR34215:SF1">
    <property type="entry name" value="YLXR DOMAIN-CONTAINING PROTEIN"/>
    <property type="match status" value="1"/>
</dbReference>
<protein>
    <submittedName>
        <fullName evidence="2">Predicted nucleic-acid-binding protein implicated in transcription termination</fullName>
    </submittedName>
</protein>
<dbReference type="InterPro" id="IPR037465">
    <property type="entry name" value="YlxR"/>
</dbReference>
<dbReference type="SUPFAM" id="SSF64376">
    <property type="entry name" value="YlxR-like"/>
    <property type="match status" value="1"/>
</dbReference>
<evidence type="ECO:0000313" key="3">
    <source>
        <dbReference type="Proteomes" id="UP000000788"/>
    </source>
</evidence>
<dbReference type="OrthoDB" id="426849at2"/>
<gene>
    <name evidence="2" type="ordered locus">P9211_16151</name>
</gene>
<feature type="domain" description="YlxR" evidence="1">
    <location>
        <begin position="8"/>
        <end position="78"/>
    </location>
</feature>
<dbReference type="EMBL" id="CP000878">
    <property type="protein sequence ID" value="ABX09546.1"/>
    <property type="molecule type" value="Genomic_DNA"/>
</dbReference>
<evidence type="ECO:0000313" key="2">
    <source>
        <dbReference type="EMBL" id="ABX09546.1"/>
    </source>
</evidence>
<dbReference type="RefSeq" id="WP_012196167.1">
    <property type="nucleotide sequence ID" value="NC_009976.1"/>
</dbReference>
<name>A9BCI4_PROM4</name>
<dbReference type="KEGG" id="pmj:P9211_16151"/>